<reference evidence="2 3" key="1">
    <citation type="submission" date="2024-04" db="EMBL/GenBank/DDBJ databases">
        <title>Phyllosticta paracitricarpa is synonymous to the EU quarantine fungus P. citricarpa based on phylogenomic analyses.</title>
        <authorList>
            <consortium name="Lawrence Berkeley National Laboratory"/>
            <person name="Van Ingen-Buijs V.A."/>
            <person name="Van Westerhoven A.C."/>
            <person name="Haridas S."/>
            <person name="Skiadas P."/>
            <person name="Martin F."/>
            <person name="Groenewald J.Z."/>
            <person name="Crous P.W."/>
            <person name="Seidl M.F."/>
        </authorList>
    </citation>
    <scope>NUCLEOTIDE SEQUENCE [LARGE SCALE GENOMIC DNA]</scope>
    <source>
        <strain evidence="2 3">CBS 123371</strain>
    </source>
</reference>
<dbReference type="Proteomes" id="UP001363622">
    <property type="component" value="Unassembled WGS sequence"/>
</dbReference>
<evidence type="ECO:0000256" key="1">
    <source>
        <dbReference type="SAM" id="MobiDB-lite"/>
    </source>
</evidence>
<evidence type="ECO:0000313" key="2">
    <source>
        <dbReference type="EMBL" id="KAK7522280.1"/>
    </source>
</evidence>
<proteinExistence type="predicted"/>
<gene>
    <name evidence="2" type="ORF">IWZ03DRAFT_114354</name>
</gene>
<organism evidence="2 3">
    <name type="scientific">Phyllosticta citriasiana</name>
    <dbReference type="NCBI Taxonomy" id="595635"/>
    <lineage>
        <taxon>Eukaryota</taxon>
        <taxon>Fungi</taxon>
        <taxon>Dikarya</taxon>
        <taxon>Ascomycota</taxon>
        <taxon>Pezizomycotina</taxon>
        <taxon>Dothideomycetes</taxon>
        <taxon>Dothideomycetes incertae sedis</taxon>
        <taxon>Botryosphaeriales</taxon>
        <taxon>Phyllostictaceae</taxon>
        <taxon>Phyllosticta</taxon>
    </lineage>
</organism>
<sequence length="205" mass="22270">MDGRLHDNDNDNDNDNTRPTTRPCGARDAGSTHSEAIPCPAVQLSRSTTTSNTCTRPLLTTPSLVFENCVLHPKQPTSPAWCRASGYLKQSSRLPPLPGRTARSRRLIASGSSRGIILQNPWRPHAFRVPGTRLLHIPQSICLPLRACPPCLTLVAGGIVLSTAYVITCRARREAVVSATALVALLTINHCKHPVCRHKCSFIAL</sequence>
<keyword evidence="3" id="KW-1185">Reference proteome</keyword>
<accession>A0ABR1KXB7</accession>
<feature type="region of interest" description="Disordered" evidence="1">
    <location>
        <begin position="1"/>
        <end position="40"/>
    </location>
</feature>
<name>A0ABR1KXB7_9PEZI</name>
<dbReference type="EMBL" id="JBBPHU010000002">
    <property type="protein sequence ID" value="KAK7522280.1"/>
    <property type="molecule type" value="Genomic_DNA"/>
</dbReference>
<protein>
    <submittedName>
        <fullName evidence="2">Uncharacterized protein</fullName>
    </submittedName>
</protein>
<comment type="caution">
    <text evidence="2">The sequence shown here is derived from an EMBL/GenBank/DDBJ whole genome shotgun (WGS) entry which is preliminary data.</text>
</comment>
<evidence type="ECO:0000313" key="3">
    <source>
        <dbReference type="Proteomes" id="UP001363622"/>
    </source>
</evidence>